<keyword evidence="4" id="KW-1185">Reference proteome</keyword>
<dbReference type="Pfam" id="PF13280">
    <property type="entry name" value="WYL"/>
    <property type="match status" value="1"/>
</dbReference>
<evidence type="ECO:0000313" key="3">
    <source>
        <dbReference type="EMBL" id="BDU72758.1"/>
    </source>
</evidence>
<dbReference type="InterPro" id="IPR026881">
    <property type="entry name" value="WYL_dom"/>
</dbReference>
<evidence type="ECO:0000259" key="2">
    <source>
        <dbReference type="Pfam" id="PF25583"/>
    </source>
</evidence>
<gene>
    <name evidence="3" type="ORF">METEAL_19320</name>
</gene>
<evidence type="ECO:0000259" key="1">
    <source>
        <dbReference type="Pfam" id="PF13280"/>
    </source>
</evidence>
<dbReference type="Pfam" id="PF25583">
    <property type="entry name" value="WCX"/>
    <property type="match status" value="1"/>
</dbReference>
<dbReference type="AlphaFoldDB" id="A0AA48KBQ7"/>
<evidence type="ECO:0008006" key="5">
    <source>
        <dbReference type="Google" id="ProtNLM"/>
    </source>
</evidence>
<name>A0AA48KBQ7_9BACT</name>
<protein>
    <recommendedName>
        <fullName evidence="5">WYL domain-containing protein</fullName>
    </recommendedName>
</protein>
<dbReference type="PROSITE" id="PS52050">
    <property type="entry name" value="WYL"/>
    <property type="match status" value="1"/>
</dbReference>
<dbReference type="PANTHER" id="PTHR34580">
    <property type="match status" value="1"/>
</dbReference>
<feature type="domain" description="WCX" evidence="2">
    <location>
        <begin position="272"/>
        <end position="337"/>
    </location>
</feature>
<dbReference type="EMBL" id="AP027080">
    <property type="protein sequence ID" value="BDU72758.1"/>
    <property type="molecule type" value="Genomic_DNA"/>
</dbReference>
<dbReference type="KEGG" id="msil:METEAL_19320"/>
<organism evidence="3 4">
    <name type="scientific">Mesoterricola silvestris</name>
    <dbReference type="NCBI Taxonomy" id="2927979"/>
    <lineage>
        <taxon>Bacteria</taxon>
        <taxon>Pseudomonadati</taxon>
        <taxon>Acidobacteriota</taxon>
        <taxon>Holophagae</taxon>
        <taxon>Holophagales</taxon>
        <taxon>Holophagaceae</taxon>
        <taxon>Mesoterricola</taxon>
    </lineage>
</organism>
<dbReference type="RefSeq" id="WP_316415670.1">
    <property type="nucleotide sequence ID" value="NZ_AP027080.1"/>
</dbReference>
<dbReference type="InterPro" id="IPR057727">
    <property type="entry name" value="WCX_dom"/>
</dbReference>
<evidence type="ECO:0000313" key="4">
    <source>
        <dbReference type="Proteomes" id="UP001238179"/>
    </source>
</evidence>
<dbReference type="InterPro" id="IPR051534">
    <property type="entry name" value="CBASS_pafABC_assoc_protein"/>
</dbReference>
<dbReference type="PANTHER" id="PTHR34580:SF1">
    <property type="entry name" value="PROTEIN PAFC"/>
    <property type="match status" value="1"/>
</dbReference>
<feature type="domain" description="WYL" evidence="1">
    <location>
        <begin position="159"/>
        <end position="229"/>
    </location>
</feature>
<sequence>MSPARPGAIQTQGLVGSDRLREALLLLREAGAEGISREKLRLRMGGLNLRTVDRAIGVLEAQGAQFDRHRRGSPAVIHFVLRKGPTWDEHVSSEARMALRVAGLSLAQCGTLLWQDQLEALEAFASERMSTRDRRLFENLKKAIHVQGGADDPIEAPDILEPLLRALEGRKETEVVYQAAGAPAATLHHVVPYALTHDLFSGGTFLLVWDPAKGLPKHLRQNRIVSVKVLSRTGSFPEELMARTARYQIGGWTSAGAPFRVEALVRGAHWIQAFREAPPALPDFETFPGGDGESVRVAFRATHPNGAARWLMQFGAAAEILEPAFLREEVLAQFRKAVAAYERVDGSPEGA</sequence>
<proteinExistence type="predicted"/>
<reference evidence="4" key="1">
    <citation type="journal article" date="2023" name="Int. J. Syst. Evol. Microbiol.">
        <title>Mesoterricola silvestris gen. nov., sp. nov., Mesoterricola sediminis sp. nov., Geothrix oryzae sp. nov., Geothrix edaphica sp. nov., Geothrix rubra sp. nov., and Geothrix limicola sp. nov., six novel members of Acidobacteriota isolated from soils.</title>
        <authorList>
            <person name="Itoh H."/>
            <person name="Sugisawa Y."/>
            <person name="Mise K."/>
            <person name="Xu Z."/>
            <person name="Kuniyasu M."/>
            <person name="Ushijima N."/>
            <person name="Kawano K."/>
            <person name="Kobayashi E."/>
            <person name="Shiratori Y."/>
            <person name="Masuda Y."/>
            <person name="Senoo K."/>
        </authorList>
    </citation>
    <scope>NUCLEOTIDE SEQUENCE [LARGE SCALE GENOMIC DNA]</scope>
    <source>
        <strain evidence="4">W79</strain>
    </source>
</reference>
<dbReference type="Proteomes" id="UP001238179">
    <property type="component" value="Chromosome"/>
</dbReference>
<accession>A0AA48KBQ7</accession>